<dbReference type="InterPro" id="IPR013332">
    <property type="entry name" value="KPR_N"/>
</dbReference>
<dbReference type="AlphaFoldDB" id="A0A934QM98"/>
<dbReference type="Pfam" id="PF02558">
    <property type="entry name" value="ApbA"/>
    <property type="match status" value="1"/>
</dbReference>
<comment type="catalytic activity">
    <reaction evidence="10 11">
        <text>(R)-pantoate + NADP(+) = 2-dehydropantoate + NADPH + H(+)</text>
        <dbReference type="Rhea" id="RHEA:16233"/>
        <dbReference type="ChEBI" id="CHEBI:11561"/>
        <dbReference type="ChEBI" id="CHEBI:15378"/>
        <dbReference type="ChEBI" id="CHEBI:15980"/>
        <dbReference type="ChEBI" id="CHEBI:57783"/>
        <dbReference type="ChEBI" id="CHEBI:58349"/>
        <dbReference type="EC" id="1.1.1.169"/>
    </reaction>
</comment>
<dbReference type="FunFam" id="3.40.50.720:FF:000307">
    <property type="entry name" value="2-dehydropantoate 2-reductase"/>
    <property type="match status" value="1"/>
</dbReference>
<feature type="domain" description="Ketopantoate reductase C-terminal" evidence="13">
    <location>
        <begin position="184"/>
        <end position="304"/>
    </location>
</feature>
<organism evidence="14 15">
    <name type="scientific">Rhodovibrio salinarum</name>
    <dbReference type="NCBI Taxonomy" id="1087"/>
    <lineage>
        <taxon>Bacteria</taxon>
        <taxon>Pseudomonadati</taxon>
        <taxon>Pseudomonadota</taxon>
        <taxon>Alphaproteobacteria</taxon>
        <taxon>Rhodospirillales</taxon>
        <taxon>Rhodovibrionaceae</taxon>
        <taxon>Rhodovibrio</taxon>
    </lineage>
</organism>
<sequence length="310" mass="32899">MHILMFGAGGVGGYYGARLVEAGYAVSFVARGRHAAAMTTHGLQVRSQRGDITVDRPNVVDDPAKLGTPPDVAFVCVKLMQTEEAARQLAPLATAGTAVCSLQNGVDRDEVLARHCGSAALLDGTTQIGAAIAEPGVIQHTGTMANLSYGEPQGHDSARLQALDAVLQDTAARTGGFEARQSPDIRLDIWRKFSFLAPFASLTARHRSPIGPLREASKTRAELESLIAETVAVGRAAGAALPDGREAEVMKFIDGLPAEMKSSMLHDLEAGKPLELDWLTGAVLRLGQRHGVATPANQVIYDHMESYRNG</sequence>
<evidence type="ECO:0000256" key="11">
    <source>
        <dbReference type="RuleBase" id="RU362068"/>
    </source>
</evidence>
<keyword evidence="6 11" id="KW-0566">Pantothenate biosynthesis</keyword>
<evidence type="ECO:0000256" key="8">
    <source>
        <dbReference type="ARBA" id="ARBA00023002"/>
    </source>
</evidence>
<evidence type="ECO:0000256" key="9">
    <source>
        <dbReference type="ARBA" id="ARBA00032024"/>
    </source>
</evidence>
<evidence type="ECO:0000256" key="6">
    <source>
        <dbReference type="ARBA" id="ARBA00022655"/>
    </source>
</evidence>
<reference evidence="14" key="1">
    <citation type="submission" date="2017-08" db="EMBL/GenBank/DDBJ databases">
        <authorList>
            <person name="Imhoff J.F."/>
            <person name="Rahn T."/>
            <person name="Kuenzel S."/>
            <person name="Neulinger S.C."/>
        </authorList>
    </citation>
    <scope>NUCLEOTIDE SEQUENCE</scope>
    <source>
        <strain evidence="14">DSM 9154</strain>
    </source>
</reference>
<evidence type="ECO:0000256" key="10">
    <source>
        <dbReference type="ARBA" id="ARBA00048793"/>
    </source>
</evidence>
<comment type="pathway">
    <text evidence="2 11">Cofactor biosynthesis; (R)-pantothenate biosynthesis; (R)-pantoate from 3-methyl-2-oxobutanoate: step 2/2.</text>
</comment>
<dbReference type="PANTHER" id="PTHR21708:SF26">
    <property type="entry name" value="2-DEHYDROPANTOATE 2-REDUCTASE"/>
    <property type="match status" value="1"/>
</dbReference>
<dbReference type="EC" id="1.1.1.169" evidence="4 11"/>
<dbReference type="Proteomes" id="UP000778970">
    <property type="component" value="Unassembled WGS sequence"/>
</dbReference>
<dbReference type="Pfam" id="PF08546">
    <property type="entry name" value="ApbA_C"/>
    <property type="match status" value="1"/>
</dbReference>
<dbReference type="Gene3D" id="3.40.50.720">
    <property type="entry name" value="NAD(P)-binding Rossmann-like Domain"/>
    <property type="match status" value="1"/>
</dbReference>
<dbReference type="InterPro" id="IPR013328">
    <property type="entry name" value="6PGD_dom2"/>
</dbReference>
<dbReference type="SUPFAM" id="SSF48179">
    <property type="entry name" value="6-phosphogluconate dehydrogenase C-terminal domain-like"/>
    <property type="match status" value="1"/>
</dbReference>
<evidence type="ECO:0000256" key="1">
    <source>
        <dbReference type="ARBA" id="ARBA00002919"/>
    </source>
</evidence>
<dbReference type="FunFam" id="1.10.1040.10:FF:000017">
    <property type="entry name" value="2-dehydropantoate 2-reductase"/>
    <property type="match status" value="1"/>
</dbReference>
<dbReference type="InterPro" id="IPR036291">
    <property type="entry name" value="NAD(P)-bd_dom_sf"/>
</dbReference>
<comment type="caution">
    <text evidence="14">The sequence shown here is derived from an EMBL/GenBank/DDBJ whole genome shotgun (WGS) entry which is preliminary data.</text>
</comment>
<evidence type="ECO:0000256" key="3">
    <source>
        <dbReference type="ARBA" id="ARBA00007870"/>
    </source>
</evidence>
<reference evidence="14" key="2">
    <citation type="journal article" date="2020" name="Microorganisms">
        <title>Osmotic Adaptation and Compatible Solute Biosynthesis of Phototrophic Bacteria as Revealed from Genome Analyses.</title>
        <authorList>
            <person name="Imhoff J.F."/>
            <person name="Rahn T."/>
            <person name="Kunzel S."/>
            <person name="Keller A."/>
            <person name="Neulinger S.C."/>
        </authorList>
    </citation>
    <scope>NUCLEOTIDE SEQUENCE</scope>
    <source>
        <strain evidence="14">DSM 9154</strain>
    </source>
</reference>
<evidence type="ECO:0000313" key="15">
    <source>
        <dbReference type="Proteomes" id="UP000778970"/>
    </source>
</evidence>
<dbReference type="RefSeq" id="WP_027287717.1">
    <property type="nucleotide sequence ID" value="NZ_NRRE01000032.1"/>
</dbReference>
<evidence type="ECO:0000256" key="2">
    <source>
        <dbReference type="ARBA" id="ARBA00004994"/>
    </source>
</evidence>
<dbReference type="EMBL" id="NRRE01000032">
    <property type="protein sequence ID" value="MBK1698964.1"/>
    <property type="molecule type" value="Genomic_DNA"/>
</dbReference>
<comment type="function">
    <text evidence="1 11">Catalyzes the NADPH-dependent reduction of ketopantoate into pantoic acid.</text>
</comment>
<comment type="similarity">
    <text evidence="3 11">Belongs to the ketopantoate reductase family.</text>
</comment>
<dbReference type="GO" id="GO:0005737">
    <property type="term" value="C:cytoplasm"/>
    <property type="evidence" value="ECO:0007669"/>
    <property type="project" value="TreeGrafter"/>
</dbReference>
<evidence type="ECO:0000256" key="5">
    <source>
        <dbReference type="ARBA" id="ARBA00019465"/>
    </source>
</evidence>
<keyword evidence="8 11" id="KW-0560">Oxidoreductase</keyword>
<protein>
    <recommendedName>
        <fullName evidence="5 11">2-dehydropantoate 2-reductase</fullName>
        <ecNumber evidence="4 11">1.1.1.169</ecNumber>
    </recommendedName>
    <alternativeName>
        <fullName evidence="9 11">Ketopantoate reductase</fullName>
    </alternativeName>
</protein>
<dbReference type="InterPro" id="IPR003710">
    <property type="entry name" value="ApbA"/>
</dbReference>
<dbReference type="InterPro" id="IPR013752">
    <property type="entry name" value="KPA_reductase"/>
</dbReference>
<dbReference type="PANTHER" id="PTHR21708">
    <property type="entry name" value="PROBABLE 2-DEHYDROPANTOATE 2-REDUCTASE"/>
    <property type="match status" value="1"/>
</dbReference>
<feature type="domain" description="Ketopantoate reductase N-terminal" evidence="12">
    <location>
        <begin position="3"/>
        <end position="152"/>
    </location>
</feature>
<dbReference type="GO" id="GO:0008677">
    <property type="term" value="F:2-dehydropantoate 2-reductase activity"/>
    <property type="evidence" value="ECO:0007669"/>
    <property type="project" value="UniProtKB-EC"/>
</dbReference>
<name>A0A934QM98_9PROT</name>
<accession>A0A934QM98</accession>
<dbReference type="NCBIfam" id="NF005091">
    <property type="entry name" value="PRK06522.2-2"/>
    <property type="match status" value="1"/>
</dbReference>
<evidence type="ECO:0000256" key="7">
    <source>
        <dbReference type="ARBA" id="ARBA00022857"/>
    </source>
</evidence>
<dbReference type="SUPFAM" id="SSF51735">
    <property type="entry name" value="NAD(P)-binding Rossmann-fold domains"/>
    <property type="match status" value="1"/>
</dbReference>
<keyword evidence="7 11" id="KW-0521">NADP</keyword>
<dbReference type="GO" id="GO:0015940">
    <property type="term" value="P:pantothenate biosynthetic process"/>
    <property type="evidence" value="ECO:0007669"/>
    <property type="project" value="UniProtKB-KW"/>
</dbReference>
<dbReference type="Gene3D" id="1.10.1040.10">
    <property type="entry name" value="N-(1-d-carboxylethyl)-l-norvaline Dehydrogenase, domain 2"/>
    <property type="match status" value="1"/>
</dbReference>
<evidence type="ECO:0000313" key="14">
    <source>
        <dbReference type="EMBL" id="MBK1698964.1"/>
    </source>
</evidence>
<evidence type="ECO:0000259" key="13">
    <source>
        <dbReference type="Pfam" id="PF08546"/>
    </source>
</evidence>
<dbReference type="NCBIfam" id="TIGR00745">
    <property type="entry name" value="apbA_panE"/>
    <property type="match status" value="1"/>
</dbReference>
<evidence type="ECO:0000256" key="4">
    <source>
        <dbReference type="ARBA" id="ARBA00013014"/>
    </source>
</evidence>
<gene>
    <name evidence="14" type="ORF">CKO21_17110</name>
</gene>
<evidence type="ECO:0000259" key="12">
    <source>
        <dbReference type="Pfam" id="PF02558"/>
    </source>
</evidence>
<dbReference type="InterPro" id="IPR051402">
    <property type="entry name" value="KPR-Related"/>
</dbReference>
<keyword evidence="15" id="KW-1185">Reference proteome</keyword>
<dbReference type="InterPro" id="IPR008927">
    <property type="entry name" value="6-PGluconate_DH-like_C_sf"/>
</dbReference>
<proteinExistence type="inferred from homology"/>